<feature type="non-terminal residue" evidence="2">
    <location>
        <position position="1"/>
    </location>
</feature>
<feature type="chain" id="PRO_5039358359" evidence="1">
    <location>
        <begin position="18"/>
        <end position="75"/>
    </location>
</feature>
<feature type="non-terminal residue" evidence="2">
    <location>
        <position position="75"/>
    </location>
</feature>
<evidence type="ECO:0000313" key="2">
    <source>
        <dbReference type="EMBL" id="KAH1056536.1"/>
    </source>
</evidence>
<dbReference type="Proteomes" id="UP000828251">
    <property type="component" value="Unassembled WGS sequence"/>
</dbReference>
<reference evidence="2 3" key="1">
    <citation type="journal article" date="2021" name="Plant Biotechnol. J.">
        <title>Multi-omics assisted identification of the key and species-specific regulatory components of drought-tolerant mechanisms in Gossypium stocksii.</title>
        <authorList>
            <person name="Yu D."/>
            <person name="Ke L."/>
            <person name="Zhang D."/>
            <person name="Wu Y."/>
            <person name="Sun Y."/>
            <person name="Mei J."/>
            <person name="Sun J."/>
            <person name="Sun Y."/>
        </authorList>
    </citation>
    <scope>NUCLEOTIDE SEQUENCE [LARGE SCALE GENOMIC DNA]</scope>
    <source>
        <strain evidence="3">cv. E1</strain>
        <tissue evidence="2">Leaf</tissue>
    </source>
</reference>
<gene>
    <name evidence="2" type="ORF">J1N35_034601</name>
</gene>
<organism evidence="2 3">
    <name type="scientific">Gossypium stocksii</name>
    <dbReference type="NCBI Taxonomy" id="47602"/>
    <lineage>
        <taxon>Eukaryota</taxon>
        <taxon>Viridiplantae</taxon>
        <taxon>Streptophyta</taxon>
        <taxon>Embryophyta</taxon>
        <taxon>Tracheophyta</taxon>
        <taxon>Spermatophyta</taxon>
        <taxon>Magnoliopsida</taxon>
        <taxon>eudicotyledons</taxon>
        <taxon>Gunneridae</taxon>
        <taxon>Pentapetalae</taxon>
        <taxon>rosids</taxon>
        <taxon>malvids</taxon>
        <taxon>Malvales</taxon>
        <taxon>Malvaceae</taxon>
        <taxon>Malvoideae</taxon>
        <taxon>Gossypium</taxon>
    </lineage>
</organism>
<dbReference type="InterPro" id="IPR036291">
    <property type="entry name" value="NAD(P)-bd_dom_sf"/>
</dbReference>
<accession>A0A9D3USB8</accession>
<dbReference type="SUPFAM" id="SSF51735">
    <property type="entry name" value="NAD(P)-binding Rossmann-fold domains"/>
    <property type="match status" value="1"/>
</dbReference>
<dbReference type="AlphaFoldDB" id="A0A9D3USB8"/>
<proteinExistence type="predicted"/>
<name>A0A9D3USB8_9ROSI</name>
<dbReference type="Gene3D" id="3.40.50.720">
    <property type="entry name" value="NAD(P)-binding Rossmann-like Domain"/>
    <property type="match status" value="1"/>
</dbReference>
<evidence type="ECO:0000313" key="3">
    <source>
        <dbReference type="Proteomes" id="UP000828251"/>
    </source>
</evidence>
<keyword evidence="3" id="KW-1185">Reference proteome</keyword>
<dbReference type="EMBL" id="JAIQCV010000010">
    <property type="protein sequence ID" value="KAH1056536.1"/>
    <property type="molecule type" value="Genomic_DNA"/>
</dbReference>
<evidence type="ECO:0000256" key="1">
    <source>
        <dbReference type="SAM" id="SignalP"/>
    </source>
</evidence>
<dbReference type="OrthoDB" id="1393670at2759"/>
<feature type="signal peptide" evidence="1">
    <location>
        <begin position="1"/>
        <end position="17"/>
    </location>
</feature>
<sequence length="75" mass="7513">RHIQLSLAILLLGVGIATVTDLQLNILGVKAQVATVEQASIEAAQNLEAPIAIVTGASRGIGKAVALALGKAGCK</sequence>
<protein>
    <submittedName>
        <fullName evidence="2">Uncharacterized protein</fullName>
    </submittedName>
</protein>
<comment type="caution">
    <text evidence="2">The sequence shown here is derived from an EMBL/GenBank/DDBJ whole genome shotgun (WGS) entry which is preliminary data.</text>
</comment>
<keyword evidence="1" id="KW-0732">Signal</keyword>